<evidence type="ECO:0000313" key="3">
    <source>
        <dbReference type="Proteomes" id="UP000249066"/>
    </source>
</evidence>
<accession>A0A2W5AGY1</accession>
<comment type="caution">
    <text evidence="2">The sequence shown here is derived from an EMBL/GenBank/DDBJ whole genome shotgun (WGS) entry which is preliminary data.</text>
</comment>
<evidence type="ECO:0000313" key="2">
    <source>
        <dbReference type="EMBL" id="PZO91519.1"/>
    </source>
</evidence>
<reference evidence="2 3" key="1">
    <citation type="submission" date="2017-08" db="EMBL/GenBank/DDBJ databases">
        <title>Infants hospitalized years apart are colonized by the same room-sourced microbial strains.</title>
        <authorList>
            <person name="Brooks B."/>
            <person name="Olm M.R."/>
            <person name="Firek B.A."/>
            <person name="Baker R."/>
            <person name="Thomas B.C."/>
            <person name="Morowitz M.J."/>
            <person name="Banfield J.F."/>
        </authorList>
    </citation>
    <scope>NUCLEOTIDE SEQUENCE [LARGE SCALE GENOMIC DNA]</scope>
    <source>
        <strain evidence="2">S2_018_000_R2_101</strain>
    </source>
</reference>
<protein>
    <submittedName>
        <fullName evidence="2">Uncharacterized protein</fullName>
    </submittedName>
</protein>
<feature type="coiled-coil region" evidence="1">
    <location>
        <begin position="17"/>
        <end position="44"/>
    </location>
</feature>
<proteinExistence type="predicted"/>
<dbReference type="AlphaFoldDB" id="A0A2W5AGY1"/>
<organism evidence="2 3">
    <name type="scientific">Sphingomonas sanxanigenens</name>
    <dbReference type="NCBI Taxonomy" id="397260"/>
    <lineage>
        <taxon>Bacteria</taxon>
        <taxon>Pseudomonadati</taxon>
        <taxon>Pseudomonadota</taxon>
        <taxon>Alphaproteobacteria</taxon>
        <taxon>Sphingomonadales</taxon>
        <taxon>Sphingomonadaceae</taxon>
        <taxon>Sphingomonas</taxon>
    </lineage>
</organism>
<sequence length="92" mass="9880">MSTEPTEEDLAAARALIARADAKTAAAKAEADEQERAAREVRHEALRQIVESPAYAEVTERLTAIAPAFLAEGAHVPYLVTALNQVAGIVRR</sequence>
<name>A0A2W5AGY1_9SPHN</name>
<evidence type="ECO:0000256" key="1">
    <source>
        <dbReference type="SAM" id="Coils"/>
    </source>
</evidence>
<keyword evidence="1" id="KW-0175">Coiled coil</keyword>
<gene>
    <name evidence="2" type="ORF">DI623_03080</name>
</gene>
<dbReference type="EMBL" id="QFNN01000008">
    <property type="protein sequence ID" value="PZO91519.1"/>
    <property type="molecule type" value="Genomic_DNA"/>
</dbReference>
<dbReference type="Proteomes" id="UP000249066">
    <property type="component" value="Unassembled WGS sequence"/>
</dbReference>